<reference evidence="3 4" key="1">
    <citation type="submission" date="2024-10" db="EMBL/GenBank/DDBJ databases">
        <authorList>
            <person name="Kim D."/>
        </authorList>
    </citation>
    <scope>NUCLEOTIDE SEQUENCE [LARGE SCALE GENOMIC DNA]</scope>
    <source>
        <strain evidence="3">BH-2024</strain>
    </source>
</reference>
<keyword evidence="4" id="KW-1185">Reference proteome</keyword>
<evidence type="ECO:0000256" key="2">
    <source>
        <dbReference type="SAM" id="Phobius"/>
    </source>
</evidence>
<protein>
    <submittedName>
        <fullName evidence="3">Uncharacterized protein</fullName>
    </submittedName>
</protein>
<feature type="compositionally biased region" description="Low complexity" evidence="1">
    <location>
        <begin position="487"/>
        <end position="507"/>
    </location>
</feature>
<feature type="transmembrane region" description="Helical" evidence="2">
    <location>
        <begin position="20"/>
        <end position="38"/>
    </location>
</feature>
<dbReference type="SUPFAM" id="SSF57501">
    <property type="entry name" value="Cystine-knot cytokines"/>
    <property type="match status" value="1"/>
</dbReference>
<organism evidence="3 4">
    <name type="scientific">Heterodera trifolii</name>
    <dbReference type="NCBI Taxonomy" id="157864"/>
    <lineage>
        <taxon>Eukaryota</taxon>
        <taxon>Metazoa</taxon>
        <taxon>Ecdysozoa</taxon>
        <taxon>Nematoda</taxon>
        <taxon>Chromadorea</taxon>
        <taxon>Rhabditida</taxon>
        <taxon>Tylenchina</taxon>
        <taxon>Tylenchomorpha</taxon>
        <taxon>Tylenchoidea</taxon>
        <taxon>Heteroderidae</taxon>
        <taxon>Heteroderinae</taxon>
        <taxon>Heterodera</taxon>
    </lineage>
</organism>
<dbReference type="PANTHER" id="PTHR33995:SF8">
    <property type="entry name" value="PRION-LIKE-(Q_N-RICH)-DOMAIN-BEARING PROTEIN"/>
    <property type="match status" value="1"/>
</dbReference>
<dbReference type="EMBL" id="JBICBT010000942">
    <property type="protein sequence ID" value="KAL3091444.1"/>
    <property type="molecule type" value="Genomic_DNA"/>
</dbReference>
<evidence type="ECO:0000313" key="3">
    <source>
        <dbReference type="EMBL" id="KAL3091444.1"/>
    </source>
</evidence>
<proteinExistence type="predicted"/>
<dbReference type="InterPro" id="IPR029034">
    <property type="entry name" value="Cystine-knot_cytokine"/>
</dbReference>
<accession>A0ABD2JLF4</accession>
<dbReference type="Proteomes" id="UP001620626">
    <property type="component" value="Unassembled WGS sequence"/>
</dbReference>
<sequence length="635" mass="70442">MDKTDEGLRAARERGLPKDVIRLEAIIIIIGVRGWGVGRRRRFVAVGGGRVVVVARPPRRRFGLATLPLPLPPRPRFVACPSPPPLSRRHPSPPPSSPLHFPLLLFLVVAEKPVLLLLFFPPYTPSQIFGVSPRLSTTTTTTTTTMPCRHSTGTMTATTTMAMATAGPGTTKFHHSLHRTVRRPRLLSVPTIMQLVPPLVVLLTAFTPTPLGQILTQSVTNFSEPFTTPEMYQQAVLGIPVEMSSRSTSAGLMTFNDVLKQRRVGNNMEQCPCVVLPGSHKCVNYDGRYQSALIEEAMITFVDSSMDPRIFDQRMGGQQISAHTLECRTEECRQCVGMLTFRLRQIGFLQGQPNFPFPVPTPYQLRPGACPRIRISRTIPKYYPPPSVRPSFNDVIAAGAPLRAAMEMQPKSPFGFKTRQVVQQSRQSSSQPQISLFLRDGRGERDAVTAAGAAPMPPPPAPPLAYSAQRYMPPASTAPWRNRPARADQQQHQQAEARQHGAAATARMLRQTLSRRPGAQPIIGKRFVINCVERGDSENEHTDFLNLCTTCWTWRQLPEDYFPRLINELVCQENDFCLSGWGVCNQRYRNFDVLQRVTVNGQDEWRPTTISAASCCDCKVKAGSQAHSLVVGGKS</sequence>
<comment type="caution">
    <text evidence="3">The sequence shown here is derived from an EMBL/GenBank/DDBJ whole genome shotgun (WGS) entry which is preliminary data.</text>
</comment>
<keyword evidence="2" id="KW-0812">Transmembrane</keyword>
<dbReference type="PANTHER" id="PTHR33995">
    <property type="entry name" value="PROTEIN CBG18546"/>
    <property type="match status" value="1"/>
</dbReference>
<keyword evidence="2" id="KW-1133">Transmembrane helix</keyword>
<feature type="region of interest" description="Disordered" evidence="1">
    <location>
        <begin position="474"/>
        <end position="507"/>
    </location>
</feature>
<keyword evidence="2" id="KW-0472">Membrane</keyword>
<evidence type="ECO:0000256" key="1">
    <source>
        <dbReference type="SAM" id="MobiDB-lite"/>
    </source>
</evidence>
<name>A0ABD2JLF4_9BILA</name>
<dbReference type="AlphaFoldDB" id="A0ABD2JLF4"/>
<gene>
    <name evidence="3" type="ORF">niasHT_025206</name>
</gene>
<evidence type="ECO:0000313" key="4">
    <source>
        <dbReference type="Proteomes" id="UP001620626"/>
    </source>
</evidence>